<keyword evidence="2" id="KW-1185">Reference proteome</keyword>
<organism evidence="1 2">
    <name type="scientific">Protopolystoma xenopodis</name>
    <dbReference type="NCBI Taxonomy" id="117903"/>
    <lineage>
        <taxon>Eukaryota</taxon>
        <taxon>Metazoa</taxon>
        <taxon>Spiralia</taxon>
        <taxon>Lophotrochozoa</taxon>
        <taxon>Platyhelminthes</taxon>
        <taxon>Monogenea</taxon>
        <taxon>Polyopisthocotylea</taxon>
        <taxon>Polystomatidea</taxon>
        <taxon>Polystomatidae</taxon>
        <taxon>Protopolystoma</taxon>
    </lineage>
</organism>
<protein>
    <submittedName>
        <fullName evidence="1">Uncharacterized protein</fullName>
    </submittedName>
</protein>
<evidence type="ECO:0000313" key="2">
    <source>
        <dbReference type="Proteomes" id="UP000784294"/>
    </source>
</evidence>
<dbReference type="Proteomes" id="UP000784294">
    <property type="component" value="Unassembled WGS sequence"/>
</dbReference>
<evidence type="ECO:0000313" key="1">
    <source>
        <dbReference type="EMBL" id="VEL20657.1"/>
    </source>
</evidence>
<gene>
    <name evidence="1" type="ORF">PXEA_LOCUS14097</name>
</gene>
<dbReference type="EMBL" id="CAAALY010047455">
    <property type="protein sequence ID" value="VEL20657.1"/>
    <property type="molecule type" value="Genomic_DNA"/>
</dbReference>
<proteinExistence type="predicted"/>
<accession>A0A448WUK2</accession>
<name>A0A448WUK2_9PLAT</name>
<sequence length="198" mass="21635">MSYVFYYIVQYLFFLQETRQSLHLGKPDNSYSQASAVHLSRYSPSQPLLPRRQPFGTDFGSPDARIAIEASQPGFADVIVGGGGIAGGKQSELGGPSPQPSLAGYQAQRAVEVRATAGQPLSPTNQSPGPLRSRMACQKWPSVTRRNAFSELAESREVGRSESPFHRQGPAEMTGEIGNGFQCFTFLFEQFEQISIAK</sequence>
<comment type="caution">
    <text evidence="1">The sequence shown here is derived from an EMBL/GenBank/DDBJ whole genome shotgun (WGS) entry which is preliminary data.</text>
</comment>
<reference evidence="1" key="1">
    <citation type="submission" date="2018-11" db="EMBL/GenBank/DDBJ databases">
        <authorList>
            <consortium name="Pathogen Informatics"/>
        </authorList>
    </citation>
    <scope>NUCLEOTIDE SEQUENCE</scope>
</reference>
<dbReference type="AlphaFoldDB" id="A0A448WUK2"/>